<proteinExistence type="predicted"/>
<dbReference type="InterPro" id="IPR022187">
    <property type="entry name" value="Conjug_transposon_TraM"/>
</dbReference>
<organism evidence="3 4">
    <name type="scientific">Chitinophaga hostae</name>
    <dbReference type="NCBI Taxonomy" id="2831022"/>
    <lineage>
        <taxon>Bacteria</taxon>
        <taxon>Pseudomonadati</taxon>
        <taxon>Bacteroidota</taxon>
        <taxon>Chitinophagia</taxon>
        <taxon>Chitinophagales</taxon>
        <taxon>Chitinophagaceae</taxon>
        <taxon>Chitinophaga</taxon>
    </lineage>
</organism>
<dbReference type="Proteomes" id="UP000676386">
    <property type="component" value="Unassembled WGS sequence"/>
</dbReference>
<comment type="caution">
    <text evidence="3">The sequence shown here is derived from an EMBL/GenBank/DDBJ whole genome shotgun (WGS) entry which is preliminary data.</text>
</comment>
<dbReference type="RefSeq" id="WP_211972346.1">
    <property type="nucleotide sequence ID" value="NZ_JAGTXB010000003.1"/>
</dbReference>
<gene>
    <name evidence="3" type="primary">traM</name>
    <name evidence="3" type="ORF">KE626_07965</name>
</gene>
<reference evidence="3 4" key="1">
    <citation type="submission" date="2021-04" db="EMBL/GenBank/DDBJ databases">
        <title>Chitinophaga sp. nov., isolated from the rhizosphere soil.</title>
        <authorList>
            <person name="He S."/>
        </authorList>
    </citation>
    <scope>NUCLEOTIDE SEQUENCE [LARGE SCALE GENOMIC DNA]</scope>
    <source>
        <strain evidence="3 4">2R12</strain>
    </source>
</reference>
<keyword evidence="1" id="KW-0472">Membrane</keyword>
<evidence type="ECO:0000259" key="2">
    <source>
        <dbReference type="Pfam" id="PF12508"/>
    </source>
</evidence>
<name>A0ABS5IWE6_9BACT</name>
<keyword evidence="1" id="KW-0812">Transmembrane</keyword>
<keyword evidence="1" id="KW-1133">Transmembrane helix</keyword>
<sequence>MEKERKHTVLIHETEENNDMKAEASTRKKPEFKKALVYSLLTIAFAGCLYLIFRPAENKAIPEAGLNNAVPQANDAGLLGDKEKAYEQELLEKKQNERKNAMLSLSDYLNKQDSTVTPSPLIGEDRGMRSNPALAGRQNYDEIQNTLGNFYHDDNQNEALRREIRELKREKANAVSSQEVNPDPLAMMEKSYQMAAKYLPQVMPQQKPASPDTAKLVAAPKRYIEPVYTPDKNVVSSLNQKQGQTDQEFMSSVLNGPTERFFDGRSADQFSPVKVMSNSIHACIHRTQTITAGSSVPLRLLQGIRIAGMNIPPGTLLTARASVRDGRLGLDISSVEYKGSIVPVDISAYDLDGQLGLNLPYSPDVNAVKEIASGMSSSAGTNIVLSSSTGQQLISDLTKGVVQGTAGYLAKRIGTAKVTVKAGYLLFLLPKNNKNN</sequence>
<evidence type="ECO:0000256" key="1">
    <source>
        <dbReference type="SAM" id="Phobius"/>
    </source>
</evidence>
<feature type="transmembrane region" description="Helical" evidence="1">
    <location>
        <begin position="35"/>
        <end position="53"/>
    </location>
</feature>
<accession>A0ABS5IWE6</accession>
<dbReference type="Pfam" id="PF12508">
    <property type="entry name" value="Transposon_TraM"/>
    <property type="match status" value="1"/>
</dbReference>
<dbReference type="NCBIfam" id="TIGR03779">
    <property type="entry name" value="Bac_Flav_CT_M"/>
    <property type="match status" value="1"/>
</dbReference>
<dbReference type="EMBL" id="JAGTXB010000003">
    <property type="protein sequence ID" value="MBS0027241.1"/>
    <property type="molecule type" value="Genomic_DNA"/>
</dbReference>
<evidence type="ECO:0000313" key="3">
    <source>
        <dbReference type="EMBL" id="MBS0027241.1"/>
    </source>
</evidence>
<feature type="domain" description="Conjugative transposon TraM C-terminal" evidence="2">
    <location>
        <begin position="280"/>
        <end position="428"/>
    </location>
</feature>
<dbReference type="InterPro" id="IPR055407">
    <property type="entry name" value="TraM_C"/>
</dbReference>
<evidence type="ECO:0000313" key="4">
    <source>
        <dbReference type="Proteomes" id="UP000676386"/>
    </source>
</evidence>
<protein>
    <submittedName>
        <fullName evidence="3">Conjugative transposon protein TraM</fullName>
    </submittedName>
</protein>
<keyword evidence="4" id="KW-1185">Reference proteome</keyword>